<evidence type="ECO:0000259" key="6">
    <source>
        <dbReference type="Pfam" id="PF14382"/>
    </source>
</evidence>
<dbReference type="PANTHER" id="PTHR12686:SF8">
    <property type="entry name" value="EXOSOME COMPLEX COMPONENT CSL4"/>
    <property type="match status" value="1"/>
</dbReference>
<comment type="subcellular location">
    <subcellularLocation>
        <location evidence="1">Nucleus</location>
        <location evidence="1">Nucleolus</location>
    </subcellularLocation>
</comment>
<evidence type="ECO:0000256" key="3">
    <source>
        <dbReference type="ARBA" id="ARBA00022835"/>
    </source>
</evidence>
<accession>A0A4U5MSA4</accession>
<gene>
    <name evidence="7" type="ORF">L596_019995</name>
</gene>
<proteinExistence type="predicted"/>
<keyword evidence="3" id="KW-0271">Exosome</keyword>
<feature type="domain" description="Exosome complex component N-terminal" evidence="6">
    <location>
        <begin position="7"/>
        <end position="44"/>
    </location>
</feature>
<evidence type="ECO:0008006" key="9">
    <source>
        <dbReference type="Google" id="ProtNLM"/>
    </source>
</evidence>
<reference evidence="7 8" key="1">
    <citation type="journal article" date="2015" name="Genome Biol.">
        <title>Comparative genomics of Steinernema reveals deeply conserved gene regulatory networks.</title>
        <authorList>
            <person name="Dillman A.R."/>
            <person name="Macchietto M."/>
            <person name="Porter C.F."/>
            <person name="Rogers A."/>
            <person name="Williams B."/>
            <person name="Antoshechkin I."/>
            <person name="Lee M.M."/>
            <person name="Goodwin Z."/>
            <person name="Lu X."/>
            <person name="Lewis E.E."/>
            <person name="Goodrich-Blair H."/>
            <person name="Stock S.P."/>
            <person name="Adams B.J."/>
            <person name="Sternberg P.W."/>
            <person name="Mortazavi A."/>
        </authorList>
    </citation>
    <scope>NUCLEOTIDE SEQUENCE [LARGE SCALE GENOMIC DNA]</scope>
    <source>
        <strain evidence="7 8">ALL</strain>
    </source>
</reference>
<dbReference type="GO" id="GO:0006396">
    <property type="term" value="P:RNA processing"/>
    <property type="evidence" value="ECO:0007669"/>
    <property type="project" value="InterPro"/>
</dbReference>
<keyword evidence="2" id="KW-0963">Cytoplasm</keyword>
<dbReference type="EMBL" id="AZBU02000006">
    <property type="protein sequence ID" value="TKR72570.1"/>
    <property type="molecule type" value="Genomic_DNA"/>
</dbReference>
<dbReference type="Pfam" id="PF14382">
    <property type="entry name" value="ECR1_N"/>
    <property type="match status" value="1"/>
</dbReference>
<dbReference type="AlphaFoldDB" id="A0A4U5MSA4"/>
<dbReference type="Proteomes" id="UP000298663">
    <property type="component" value="Unassembled WGS sequence"/>
</dbReference>
<dbReference type="InterPro" id="IPR012340">
    <property type="entry name" value="NA-bd_OB-fold"/>
</dbReference>
<dbReference type="OrthoDB" id="440760at2759"/>
<dbReference type="InterPro" id="IPR025721">
    <property type="entry name" value="Exosome_cplx_N_dom"/>
</dbReference>
<dbReference type="InterPro" id="IPR039771">
    <property type="entry name" value="Csl4"/>
</dbReference>
<dbReference type="STRING" id="34508.A0A4U5MSA4"/>
<dbReference type="GO" id="GO:0005730">
    <property type="term" value="C:nucleolus"/>
    <property type="evidence" value="ECO:0007669"/>
    <property type="project" value="UniProtKB-SubCell"/>
</dbReference>
<evidence type="ECO:0000256" key="4">
    <source>
        <dbReference type="SAM" id="MobiDB-lite"/>
    </source>
</evidence>
<reference evidence="7 8" key="2">
    <citation type="journal article" date="2019" name="G3 (Bethesda)">
        <title>Hybrid Assembly of the Genome of the Entomopathogenic Nematode Steinernema carpocapsae Identifies the X-Chromosome.</title>
        <authorList>
            <person name="Serra L."/>
            <person name="Macchietto M."/>
            <person name="Macias-Munoz A."/>
            <person name="McGill C.J."/>
            <person name="Rodriguez I.M."/>
            <person name="Rodriguez B."/>
            <person name="Murad R."/>
            <person name="Mortazavi A."/>
        </authorList>
    </citation>
    <scope>NUCLEOTIDE SEQUENCE [LARGE SCALE GENOMIC DNA]</scope>
    <source>
        <strain evidence="7 8">ALL</strain>
    </source>
</reference>
<dbReference type="InterPro" id="IPR019495">
    <property type="entry name" value="EXOSC1_C"/>
</dbReference>
<dbReference type="GO" id="GO:0000176">
    <property type="term" value="C:nuclear exosome (RNase complex)"/>
    <property type="evidence" value="ECO:0007669"/>
    <property type="project" value="TreeGrafter"/>
</dbReference>
<dbReference type="Pfam" id="PF10447">
    <property type="entry name" value="EXOSC1"/>
    <property type="match status" value="1"/>
</dbReference>
<dbReference type="Gene3D" id="2.40.50.100">
    <property type="match status" value="1"/>
</dbReference>
<dbReference type="SUPFAM" id="SSF50249">
    <property type="entry name" value="Nucleic acid-binding proteins"/>
    <property type="match status" value="1"/>
</dbReference>
<dbReference type="SUPFAM" id="SSF110324">
    <property type="entry name" value="Ribosomal L27 protein-like"/>
    <property type="match status" value="1"/>
</dbReference>
<dbReference type="GO" id="GO:0003723">
    <property type="term" value="F:RNA binding"/>
    <property type="evidence" value="ECO:0007669"/>
    <property type="project" value="InterPro"/>
</dbReference>
<dbReference type="PANTHER" id="PTHR12686">
    <property type="entry name" value="3'-5' EXORIBONUCLEASE CSL4-RELATED"/>
    <property type="match status" value="1"/>
</dbReference>
<evidence type="ECO:0000259" key="5">
    <source>
        <dbReference type="Pfam" id="PF10447"/>
    </source>
</evidence>
<evidence type="ECO:0000313" key="7">
    <source>
        <dbReference type="EMBL" id="TKR72570.1"/>
    </source>
</evidence>
<comment type="caution">
    <text evidence="7">The sequence shown here is derived from an EMBL/GenBank/DDBJ whole genome shotgun (WGS) entry which is preliminary data.</text>
</comment>
<keyword evidence="8" id="KW-1185">Reference proteome</keyword>
<evidence type="ECO:0000256" key="2">
    <source>
        <dbReference type="ARBA" id="ARBA00022490"/>
    </source>
</evidence>
<feature type="domain" description="Exosome complex component CSL4 C-terminal" evidence="5">
    <location>
        <begin position="102"/>
        <end position="139"/>
    </location>
</feature>
<evidence type="ECO:0000256" key="1">
    <source>
        <dbReference type="ARBA" id="ARBA00004604"/>
    </source>
</evidence>
<dbReference type="Gene3D" id="2.40.50.140">
    <property type="entry name" value="Nucleic acid-binding proteins"/>
    <property type="match status" value="1"/>
</dbReference>
<evidence type="ECO:0000313" key="8">
    <source>
        <dbReference type="Proteomes" id="UP000298663"/>
    </source>
</evidence>
<feature type="region of interest" description="Disordered" evidence="4">
    <location>
        <begin position="187"/>
        <end position="208"/>
    </location>
</feature>
<sequence>MDSAKACVPGERLMASADGIHPGAGTYEMHRYIYASVVGFMHVVTTTNNEGKELKRIEVRKTQNAQDHVVPFLGAIVTARVQAIGPRFAKVAIFGVENSVLSHDFNATLRREDIRAEDKHKIEMHLCFQPGDIILARVIGFGDNQTNFIVSTAEDQLGVISSISDEGDRMAPISFTEMKSVRVEDHVEPRKVAQIPQLNKKTKEENSS</sequence>
<name>A0A4U5MSA4_STECR</name>
<organism evidence="7 8">
    <name type="scientific">Steinernema carpocapsae</name>
    <name type="common">Entomopathogenic nematode</name>
    <dbReference type="NCBI Taxonomy" id="34508"/>
    <lineage>
        <taxon>Eukaryota</taxon>
        <taxon>Metazoa</taxon>
        <taxon>Ecdysozoa</taxon>
        <taxon>Nematoda</taxon>
        <taxon>Chromadorea</taxon>
        <taxon>Rhabditida</taxon>
        <taxon>Tylenchina</taxon>
        <taxon>Panagrolaimomorpha</taxon>
        <taxon>Strongyloidoidea</taxon>
        <taxon>Steinernematidae</taxon>
        <taxon>Steinernema</taxon>
    </lineage>
</organism>
<dbReference type="GO" id="GO:0005737">
    <property type="term" value="C:cytoplasm"/>
    <property type="evidence" value="ECO:0007669"/>
    <property type="project" value="TreeGrafter"/>
</dbReference>
<protein>
    <recommendedName>
        <fullName evidence="9">S1 motif domain-containing protein</fullName>
    </recommendedName>
</protein>